<keyword evidence="2" id="KW-1185">Reference proteome</keyword>
<sequence length="67" mass="7361">MVQNSPSLPRIVVSIMEQVTADNSLADSGSRHMEVGNSAPHNFSLTKQWRMTGLANGLGRARRDHDD</sequence>
<comment type="caution">
    <text evidence="1">The sequence shown here is derived from an EMBL/GenBank/DDBJ whole genome shotgun (WGS) entry which is preliminary data.</text>
</comment>
<dbReference type="EMBL" id="RCHU02000006">
    <property type="protein sequence ID" value="KAL3585777.1"/>
    <property type="molecule type" value="Genomic_DNA"/>
</dbReference>
<reference evidence="1 2" key="1">
    <citation type="journal article" date="2024" name="Plant Biotechnol. J.">
        <title>Genome and CRISPR/Cas9 system of a widespread forest tree (Populus alba) in the world.</title>
        <authorList>
            <person name="Liu Y.J."/>
            <person name="Jiang P.F."/>
            <person name="Han X.M."/>
            <person name="Li X.Y."/>
            <person name="Wang H.M."/>
            <person name="Wang Y.J."/>
            <person name="Wang X.X."/>
            <person name="Zeng Q.Y."/>
        </authorList>
    </citation>
    <scope>NUCLEOTIDE SEQUENCE [LARGE SCALE GENOMIC DNA]</scope>
    <source>
        <strain evidence="2">cv. PAL-ZL1</strain>
    </source>
</reference>
<dbReference type="Proteomes" id="UP000309997">
    <property type="component" value="Unassembled WGS sequence"/>
</dbReference>
<gene>
    <name evidence="1" type="ORF">D5086_012644</name>
</gene>
<name>A0ACC4C412_POPAL</name>
<proteinExistence type="predicted"/>
<evidence type="ECO:0000313" key="2">
    <source>
        <dbReference type="Proteomes" id="UP000309997"/>
    </source>
</evidence>
<accession>A0ACC4C412</accession>
<evidence type="ECO:0000313" key="1">
    <source>
        <dbReference type="EMBL" id="KAL3585777.1"/>
    </source>
</evidence>
<protein>
    <submittedName>
        <fullName evidence="1">Uncharacterized protein</fullName>
    </submittedName>
</protein>
<organism evidence="1 2">
    <name type="scientific">Populus alba</name>
    <name type="common">White poplar</name>
    <dbReference type="NCBI Taxonomy" id="43335"/>
    <lineage>
        <taxon>Eukaryota</taxon>
        <taxon>Viridiplantae</taxon>
        <taxon>Streptophyta</taxon>
        <taxon>Embryophyta</taxon>
        <taxon>Tracheophyta</taxon>
        <taxon>Spermatophyta</taxon>
        <taxon>Magnoliopsida</taxon>
        <taxon>eudicotyledons</taxon>
        <taxon>Gunneridae</taxon>
        <taxon>Pentapetalae</taxon>
        <taxon>rosids</taxon>
        <taxon>fabids</taxon>
        <taxon>Malpighiales</taxon>
        <taxon>Salicaceae</taxon>
        <taxon>Saliceae</taxon>
        <taxon>Populus</taxon>
    </lineage>
</organism>